<accession>A0AAC8TJ88</accession>
<feature type="compositionally biased region" description="Polar residues" evidence="1">
    <location>
        <begin position="13"/>
        <end position="23"/>
    </location>
</feature>
<gene>
    <name evidence="2" type="ORF">AA314_09709</name>
</gene>
<dbReference type="AlphaFoldDB" id="A0AAC8TJ88"/>
<dbReference type="KEGG" id="age:AA314_09709"/>
<sequence length="58" mass="5980">MQPNQVKPLRGASGQSSLVSQGSREARGRQTVACVLARCGWGGVRGPSARAIAAALFL</sequence>
<protein>
    <submittedName>
        <fullName evidence="2">Uncharacterized protein</fullName>
    </submittedName>
</protein>
<dbReference type="Proteomes" id="UP000035579">
    <property type="component" value="Chromosome"/>
</dbReference>
<reference evidence="2 3" key="1">
    <citation type="submission" date="2015-05" db="EMBL/GenBank/DDBJ databases">
        <title>Genome assembly of Archangium gephyra DSM 2261.</title>
        <authorList>
            <person name="Sharma G."/>
            <person name="Subramanian S."/>
        </authorList>
    </citation>
    <scope>NUCLEOTIDE SEQUENCE [LARGE SCALE GENOMIC DNA]</scope>
    <source>
        <strain evidence="2 3">DSM 2261</strain>
    </source>
</reference>
<dbReference type="EMBL" id="CP011509">
    <property type="protein sequence ID" value="AKJ08083.1"/>
    <property type="molecule type" value="Genomic_DNA"/>
</dbReference>
<organism evidence="2 3">
    <name type="scientific">Archangium gephyra</name>
    <dbReference type="NCBI Taxonomy" id="48"/>
    <lineage>
        <taxon>Bacteria</taxon>
        <taxon>Pseudomonadati</taxon>
        <taxon>Myxococcota</taxon>
        <taxon>Myxococcia</taxon>
        <taxon>Myxococcales</taxon>
        <taxon>Cystobacterineae</taxon>
        <taxon>Archangiaceae</taxon>
        <taxon>Archangium</taxon>
    </lineage>
</organism>
<feature type="region of interest" description="Disordered" evidence="1">
    <location>
        <begin position="1"/>
        <end position="29"/>
    </location>
</feature>
<evidence type="ECO:0000313" key="2">
    <source>
        <dbReference type="EMBL" id="AKJ08083.1"/>
    </source>
</evidence>
<name>A0AAC8TJ88_9BACT</name>
<proteinExistence type="predicted"/>
<evidence type="ECO:0000313" key="3">
    <source>
        <dbReference type="Proteomes" id="UP000035579"/>
    </source>
</evidence>
<evidence type="ECO:0000256" key="1">
    <source>
        <dbReference type="SAM" id="MobiDB-lite"/>
    </source>
</evidence>